<dbReference type="CDD" id="cd01104">
    <property type="entry name" value="HTH_MlrA-CarA"/>
    <property type="match status" value="1"/>
</dbReference>
<dbReference type="PANTHER" id="PTHR30204:SF69">
    <property type="entry name" value="MERR-FAMILY TRANSCRIPTIONAL REGULATOR"/>
    <property type="match status" value="1"/>
</dbReference>
<evidence type="ECO:0000256" key="4">
    <source>
        <dbReference type="ARBA" id="ARBA00023163"/>
    </source>
</evidence>
<dbReference type="Pfam" id="PF13411">
    <property type="entry name" value="MerR_1"/>
    <property type="match status" value="1"/>
</dbReference>
<organism evidence="6 7">
    <name type="scientific">marine gamma proteobacterium HTCC2143</name>
    <dbReference type="NCBI Taxonomy" id="247633"/>
    <lineage>
        <taxon>Bacteria</taxon>
        <taxon>Pseudomonadati</taxon>
        <taxon>Pseudomonadota</taxon>
        <taxon>Gammaproteobacteria</taxon>
        <taxon>Cellvibrionales</taxon>
        <taxon>Spongiibacteraceae</taxon>
        <taxon>BD1-7 clade</taxon>
    </lineage>
</organism>
<evidence type="ECO:0000313" key="7">
    <source>
        <dbReference type="Proteomes" id="UP000004931"/>
    </source>
</evidence>
<dbReference type="AlphaFoldDB" id="A0Y8H6"/>
<dbReference type="PROSITE" id="PS50937">
    <property type="entry name" value="HTH_MERR_2"/>
    <property type="match status" value="1"/>
</dbReference>
<dbReference type="EMBL" id="AAVT01000001">
    <property type="protein sequence ID" value="EAW32430.1"/>
    <property type="molecule type" value="Genomic_DNA"/>
</dbReference>
<dbReference type="SMART" id="SM00422">
    <property type="entry name" value="HTH_MERR"/>
    <property type="match status" value="1"/>
</dbReference>
<keyword evidence="4" id="KW-0804">Transcription</keyword>
<evidence type="ECO:0000259" key="5">
    <source>
        <dbReference type="PROSITE" id="PS50937"/>
    </source>
</evidence>
<evidence type="ECO:0000256" key="1">
    <source>
        <dbReference type="ARBA" id="ARBA00022491"/>
    </source>
</evidence>
<protein>
    <submittedName>
        <fullName evidence="6">Regulatory protein, MerR</fullName>
    </submittedName>
</protein>
<dbReference type="GO" id="GO:0003700">
    <property type="term" value="F:DNA-binding transcription factor activity"/>
    <property type="evidence" value="ECO:0007669"/>
    <property type="project" value="InterPro"/>
</dbReference>
<name>A0Y8H6_9GAMM</name>
<dbReference type="PANTHER" id="PTHR30204">
    <property type="entry name" value="REDOX-CYCLING DRUG-SENSING TRANSCRIPTIONAL ACTIVATOR SOXR"/>
    <property type="match status" value="1"/>
</dbReference>
<feature type="domain" description="HTH merR-type" evidence="5">
    <location>
        <begin position="11"/>
        <end position="80"/>
    </location>
</feature>
<evidence type="ECO:0000313" key="6">
    <source>
        <dbReference type="EMBL" id="EAW32430.1"/>
    </source>
</evidence>
<dbReference type="OrthoDB" id="9800334at2"/>
<dbReference type="STRING" id="247633.GP2143_14281"/>
<dbReference type="InterPro" id="IPR047057">
    <property type="entry name" value="MerR_fam"/>
</dbReference>
<evidence type="ECO:0000256" key="2">
    <source>
        <dbReference type="ARBA" id="ARBA00023015"/>
    </source>
</evidence>
<dbReference type="InterPro" id="IPR009061">
    <property type="entry name" value="DNA-bd_dom_put_sf"/>
</dbReference>
<dbReference type="Proteomes" id="UP000004931">
    <property type="component" value="Unassembled WGS sequence"/>
</dbReference>
<dbReference type="eggNOG" id="COG0789">
    <property type="taxonomic scope" value="Bacteria"/>
</dbReference>
<accession>A0Y8H6</accession>
<dbReference type="Gene3D" id="1.10.1660.10">
    <property type="match status" value="1"/>
</dbReference>
<gene>
    <name evidence="6" type="ORF">GP2143_14281</name>
</gene>
<proteinExistence type="predicted"/>
<evidence type="ECO:0000256" key="3">
    <source>
        <dbReference type="ARBA" id="ARBA00023125"/>
    </source>
</evidence>
<dbReference type="SUPFAM" id="SSF46955">
    <property type="entry name" value="Putative DNA-binding domain"/>
    <property type="match status" value="1"/>
</dbReference>
<sequence length="325" mass="36748">MNTAANYQQPTYSIGVVARLTGLTAHNLRMWERRYGLAASLRSSNGRREFTKTDLDHLRLIKQLLDRGMRIGDIAKLPQKTLSGLCVRQPENATKDSSTAPTATAVVGHALTMHFDKHPRRYPQLALNCKPQSIEEWFSNTEQTDDIDADTGKPQVYLLQIDMVNQAIATQLRKLKQNDNSIFIFYRYAARDLVVDLENVGITMSNSKINTDTVDNIVKEALRQKSYSNLLEQSAEQFDLTLPSERPRQFNPQQLADAAKRSSELNCECPPHLSDLINALNAFEDYSQQCSADNWKEASVHACIYAYTCQARYLMEKALVAVLDD</sequence>
<dbReference type="GO" id="GO:0003677">
    <property type="term" value="F:DNA binding"/>
    <property type="evidence" value="ECO:0007669"/>
    <property type="project" value="UniProtKB-KW"/>
</dbReference>
<comment type="caution">
    <text evidence="6">The sequence shown here is derived from an EMBL/GenBank/DDBJ whole genome shotgun (WGS) entry which is preliminary data.</text>
</comment>
<keyword evidence="2" id="KW-0805">Transcription regulation</keyword>
<dbReference type="InterPro" id="IPR000551">
    <property type="entry name" value="MerR-type_HTH_dom"/>
</dbReference>
<reference evidence="6 7" key="1">
    <citation type="journal article" date="2010" name="J. Bacteriol.">
        <title>Genome sequence of the oligotrophic marine Gammaproteobacterium HTCC2143, isolated from the Oregon Coast.</title>
        <authorList>
            <person name="Oh H.M."/>
            <person name="Kang I."/>
            <person name="Ferriera S."/>
            <person name="Giovannoni S.J."/>
            <person name="Cho J.C."/>
        </authorList>
    </citation>
    <scope>NUCLEOTIDE SEQUENCE [LARGE SCALE GENOMIC DNA]</scope>
    <source>
        <strain evidence="6 7">HTCC2143</strain>
    </source>
</reference>
<keyword evidence="1" id="KW-0678">Repressor</keyword>
<keyword evidence="3" id="KW-0238">DNA-binding</keyword>
<keyword evidence="7" id="KW-1185">Reference proteome</keyword>